<accession>A0ABT5EE64</accession>
<proteinExistence type="predicted"/>
<gene>
    <name evidence="1" type="ORF">POL25_40530</name>
</gene>
<protein>
    <submittedName>
        <fullName evidence="1">Uncharacterized protein</fullName>
    </submittedName>
</protein>
<comment type="caution">
    <text evidence="1">The sequence shown here is derived from an EMBL/GenBank/DDBJ whole genome shotgun (WGS) entry which is preliminary data.</text>
</comment>
<organism evidence="1 2">
    <name type="scientific">Nannocystis bainbridge</name>
    <dbReference type="NCBI Taxonomy" id="2995303"/>
    <lineage>
        <taxon>Bacteria</taxon>
        <taxon>Pseudomonadati</taxon>
        <taxon>Myxococcota</taxon>
        <taxon>Polyangia</taxon>
        <taxon>Nannocystales</taxon>
        <taxon>Nannocystaceae</taxon>
        <taxon>Nannocystis</taxon>
    </lineage>
</organism>
<dbReference type="InterPro" id="IPR036866">
    <property type="entry name" value="RibonucZ/Hydroxyglut_hydro"/>
</dbReference>
<keyword evidence="2" id="KW-1185">Reference proteome</keyword>
<name>A0ABT5EE64_9BACT</name>
<evidence type="ECO:0000313" key="1">
    <source>
        <dbReference type="EMBL" id="MDC0723243.1"/>
    </source>
</evidence>
<dbReference type="SUPFAM" id="SSF56281">
    <property type="entry name" value="Metallo-hydrolase/oxidoreductase"/>
    <property type="match status" value="1"/>
</dbReference>
<dbReference type="EMBL" id="JAQNDL010000005">
    <property type="protein sequence ID" value="MDC0723243.1"/>
    <property type="molecule type" value="Genomic_DNA"/>
</dbReference>
<dbReference type="RefSeq" id="WP_272091785.1">
    <property type="nucleotide sequence ID" value="NZ_JAQNDL010000005.1"/>
</dbReference>
<sequence>MSPTFEYSPAWPHGALTPAFPEVFVVLGTNKTSHAGVDFQTSRTMTVVREAGALTLLNTVRLDDDGLRALEELGEVRHVVRLGAFHGRDDPFYCDRYGATLWALPGTTHADGRATARPLAESGPFPLADGSVFTFASASLPEAAVLLAREGGILVTCDAIQNWTHVDRFFSPECGAMFAAQGLIGPANIPSTWIGACSPQADDFRRLLEQPFRHLISAHGEPLRDEAHARVAASVAAAFPG</sequence>
<evidence type="ECO:0000313" key="2">
    <source>
        <dbReference type="Proteomes" id="UP001221686"/>
    </source>
</evidence>
<dbReference type="Proteomes" id="UP001221686">
    <property type="component" value="Unassembled WGS sequence"/>
</dbReference>
<reference evidence="1 2" key="1">
    <citation type="submission" date="2022-11" db="EMBL/GenBank/DDBJ databases">
        <title>Minimal conservation of predation-associated metabolite biosynthetic gene clusters underscores biosynthetic potential of Myxococcota including descriptions for ten novel species: Archangium lansinium sp. nov., Myxococcus landrumus sp. nov., Nannocystis bai.</title>
        <authorList>
            <person name="Ahearne A."/>
            <person name="Stevens C."/>
            <person name="Dowd S."/>
        </authorList>
    </citation>
    <scope>NUCLEOTIDE SEQUENCE [LARGE SCALE GENOMIC DNA]</scope>
    <source>
        <strain evidence="1 2">BB15-2</strain>
    </source>
</reference>